<feature type="region of interest" description="Disordered" evidence="4">
    <location>
        <begin position="513"/>
        <end position="536"/>
    </location>
</feature>
<feature type="repeat" description="ANK" evidence="3">
    <location>
        <begin position="359"/>
        <end position="391"/>
    </location>
</feature>
<dbReference type="InterPro" id="IPR002110">
    <property type="entry name" value="Ankyrin_rpt"/>
</dbReference>
<evidence type="ECO:0000256" key="1">
    <source>
        <dbReference type="ARBA" id="ARBA00022737"/>
    </source>
</evidence>
<dbReference type="SUPFAM" id="SSF51197">
    <property type="entry name" value="Clavaminate synthase-like"/>
    <property type="match status" value="1"/>
</dbReference>
<organism evidence="6">
    <name type="scientific">Alexandrium monilatum</name>
    <dbReference type="NCBI Taxonomy" id="311494"/>
    <lineage>
        <taxon>Eukaryota</taxon>
        <taxon>Sar</taxon>
        <taxon>Alveolata</taxon>
        <taxon>Dinophyceae</taxon>
        <taxon>Gonyaulacales</taxon>
        <taxon>Pyrocystaceae</taxon>
        <taxon>Alexandrium</taxon>
    </lineage>
</organism>
<dbReference type="SMART" id="SM00248">
    <property type="entry name" value="ANK"/>
    <property type="match status" value="7"/>
</dbReference>
<dbReference type="Pfam" id="PF00023">
    <property type="entry name" value="Ank"/>
    <property type="match status" value="1"/>
</dbReference>
<feature type="repeat" description="ANK" evidence="3">
    <location>
        <begin position="326"/>
        <end position="358"/>
    </location>
</feature>
<feature type="compositionally biased region" description="Basic residues" evidence="4">
    <location>
        <begin position="521"/>
        <end position="536"/>
    </location>
</feature>
<feature type="domain" description="JmjC" evidence="5">
    <location>
        <begin position="163"/>
        <end position="300"/>
    </location>
</feature>
<name>A0A7S4UGZ8_9DINO</name>
<dbReference type="Pfam" id="PF12796">
    <property type="entry name" value="Ank_2"/>
    <property type="match status" value="2"/>
</dbReference>
<evidence type="ECO:0000313" key="6">
    <source>
        <dbReference type="EMBL" id="CAE4582794.1"/>
    </source>
</evidence>
<gene>
    <name evidence="6" type="ORF">AMON00008_LOCUS20008</name>
</gene>
<reference evidence="6" key="1">
    <citation type="submission" date="2021-01" db="EMBL/GenBank/DDBJ databases">
        <authorList>
            <person name="Corre E."/>
            <person name="Pelletier E."/>
            <person name="Niang G."/>
            <person name="Scheremetjew M."/>
            <person name="Finn R."/>
            <person name="Kale V."/>
            <person name="Holt S."/>
            <person name="Cochrane G."/>
            <person name="Meng A."/>
            <person name="Brown T."/>
            <person name="Cohen L."/>
        </authorList>
    </citation>
    <scope>NUCLEOTIDE SEQUENCE</scope>
    <source>
        <strain evidence="6">CCMP3105</strain>
    </source>
</reference>
<keyword evidence="1" id="KW-0677">Repeat</keyword>
<dbReference type="Gene3D" id="2.60.120.650">
    <property type="entry name" value="Cupin"/>
    <property type="match status" value="1"/>
</dbReference>
<dbReference type="PROSITE" id="PS50088">
    <property type="entry name" value="ANK_REPEAT"/>
    <property type="match status" value="3"/>
</dbReference>
<dbReference type="EMBL" id="HBNR01029367">
    <property type="protein sequence ID" value="CAE4582794.1"/>
    <property type="molecule type" value="Transcribed_RNA"/>
</dbReference>
<dbReference type="PANTHER" id="PTHR24198">
    <property type="entry name" value="ANKYRIN REPEAT AND PROTEIN KINASE DOMAIN-CONTAINING PROTEIN"/>
    <property type="match status" value="1"/>
</dbReference>
<feature type="repeat" description="ANK" evidence="3">
    <location>
        <begin position="459"/>
        <end position="491"/>
    </location>
</feature>
<keyword evidence="2 3" id="KW-0040">ANK repeat</keyword>
<evidence type="ECO:0000256" key="4">
    <source>
        <dbReference type="SAM" id="MobiDB-lite"/>
    </source>
</evidence>
<dbReference type="PROSITE" id="PS51184">
    <property type="entry name" value="JMJC"/>
    <property type="match status" value="1"/>
</dbReference>
<dbReference type="AlphaFoldDB" id="A0A7S4UGZ8"/>
<evidence type="ECO:0000256" key="2">
    <source>
        <dbReference type="ARBA" id="ARBA00023043"/>
    </source>
</evidence>
<dbReference type="SUPFAM" id="SSF48403">
    <property type="entry name" value="Ankyrin repeat"/>
    <property type="match status" value="1"/>
</dbReference>
<sequence length="536" mass="57687">MARARRPHTADARLCKAPCGMRFGTCVGSRPSRLCHALLCLPAVLLRGLASALEAATLNNIRKLVSEGAGARCDLPRLDALGLRWSDLKQRGLRESLGVILTGLFSSQELSRWHPQHVLPKHGNESMNADNTRGAYSLPRLQDYVAQQDPERMIFVSHSLLGLFGEAFRFATKPPRLALLRDFAERPILSIGVKGSSVPSHPEHPETWQALLHGMKAWWLGPAGVSFAAFEDPCSFLGLGGAALPDGVHFCVQRAGEILYFAEGVQHSVCSLDRFVLGVGAQGHTEEWPAMVRAANRGDLPAAKRLMGRAAGADANRALDAGAGAYGHTALHRAALHGHTQLVKYLLASRAQPDLPDGEGMLPIFLAAFSGHVEVLEHLADFGAGVRARDPNGASILQWASTQGHLEVVKTLVSKLRADVRAQDSLGGGSMSAAATVGHRDIVQYLRDQGAEVGEANADGMRPIHWASLHGHAEMVEWLLAARAAALPRDKKGRTPLDLANEHRFSGVAQLLRAAGGGGARQRRRQRRRKTGGSEL</sequence>
<proteinExistence type="predicted"/>
<protein>
    <recommendedName>
        <fullName evidence="5">JmjC domain-containing protein</fullName>
    </recommendedName>
</protein>
<accession>A0A7S4UGZ8</accession>
<dbReference type="PANTHER" id="PTHR24198:SF194">
    <property type="entry name" value="INVERSIN-A"/>
    <property type="match status" value="1"/>
</dbReference>
<dbReference type="InterPro" id="IPR003347">
    <property type="entry name" value="JmjC_dom"/>
</dbReference>
<evidence type="ECO:0000259" key="5">
    <source>
        <dbReference type="PROSITE" id="PS51184"/>
    </source>
</evidence>
<dbReference type="PROSITE" id="PS50297">
    <property type="entry name" value="ANK_REP_REGION"/>
    <property type="match status" value="3"/>
</dbReference>
<dbReference type="Gene3D" id="1.25.40.20">
    <property type="entry name" value="Ankyrin repeat-containing domain"/>
    <property type="match status" value="2"/>
</dbReference>
<evidence type="ECO:0000256" key="3">
    <source>
        <dbReference type="PROSITE-ProRule" id="PRU00023"/>
    </source>
</evidence>
<dbReference type="InterPro" id="IPR036770">
    <property type="entry name" value="Ankyrin_rpt-contain_sf"/>
</dbReference>